<proteinExistence type="predicted"/>
<sequence>WYDKGAELERPQSVIGQVACNSLSSDFTFKVPKLVGKRQNSLLYPSHFPGSGVKFPTTLCISAACRGGIVVQLRCSGSPGCFHGTLQVIFIVGSGFSHLPVDDAQFEERAELLFMLKVECREREKETVAETLRPLAEETKQHEESHTSATGPGEKSQPPNSAESAEERLPEEGYLVSEDQNADSNSNPPSVDASGTSDHGNIESKTEGLTRSSPDPDSSSDSYTLLTPSLDGPPVSLLSTETLGGAEFSPAEEELRLEGTLHLQNKEEPQQEGQQSGIGERTEEGESVERRRKSLLEQIGRKEEEEEEVEEEFQVPQRENDGVFSLNKCILAALILLGLGTVFFSGVFMDFDEEGDYTTRELKDTEAPGKQEWLSPEVAPGLDHNSSELLNKLAEGNQQISALQAQLQAQKEELKVAKEQAAEGEEQRLLWEEVEKENSRLKTEIASLPVLQKENDRMKKELESVPGLQKELETLRSTVINLKLSPAASDADQAGMKHSTSPPSDQTEDGRQDSAGPPGKQPWKTWGDQRQKKDPNKVKYEINDKKQQKGKDKSVRKEGDGKELKKGDKMEWKKGKHEKLENEKDKPGKQKRQSDEASPGKKKELKKEKGRRGDDGRSLEDKEGRKELKKDREKKKGNFEKVHERKEWTGKEKGEWRGGKHHNQKLKGEMEWKKEKHGGKERQERKDWKEKGDKKDPEWKDKIGKEGKGKGERKQWDNSKSQGKERSGMDERKQWNEYERKSKNGKEEKKFRRKDKTSEQFKIKEMKLKEKQHDVDWEKDQSHSLKKRNDEHEFPGNHGYKEEHLYGERKPHHSHPKPSVGQPEYWLQQRQRLQHDPKPPQQCDTLETCAQAEGLLPVSLSEFDSVLQTYLTKMEEAGVDGSKTSELRKIALEFFKDGMFVHNQRSFQDFVDDLSDILEDMVEDGDEEDSDLEDEMEGFEKEVLKMFSLPGGREKEKRVKGEWRKENRQERG</sequence>
<feature type="compositionally biased region" description="Acidic residues" evidence="3">
    <location>
        <begin position="304"/>
        <end position="313"/>
    </location>
</feature>
<feature type="compositionally biased region" description="Basic and acidic residues" evidence="3">
    <location>
        <begin position="260"/>
        <end position="269"/>
    </location>
</feature>
<feature type="compositionally biased region" description="Basic and acidic residues" evidence="3">
    <location>
        <begin position="280"/>
        <end position="289"/>
    </location>
</feature>
<evidence type="ECO:0000256" key="1">
    <source>
        <dbReference type="ARBA" id="ARBA00023054"/>
    </source>
</evidence>
<dbReference type="GO" id="GO:0016020">
    <property type="term" value="C:membrane"/>
    <property type="evidence" value="ECO:0007669"/>
    <property type="project" value="TreeGrafter"/>
</dbReference>
<evidence type="ECO:0000313" key="5">
    <source>
        <dbReference type="Proteomes" id="UP000250572"/>
    </source>
</evidence>
<feature type="region of interest" description="Disordered" evidence="3">
    <location>
        <begin position="133"/>
        <end position="240"/>
    </location>
</feature>
<evidence type="ECO:0000256" key="2">
    <source>
        <dbReference type="SAM" id="Coils"/>
    </source>
</evidence>
<keyword evidence="5" id="KW-1185">Reference proteome</keyword>
<feature type="region of interest" description="Disordered" evidence="3">
    <location>
        <begin position="260"/>
        <end position="317"/>
    </location>
</feature>
<comment type="caution">
    <text evidence="4">The sequence shown here is derived from an EMBL/GenBank/DDBJ whole genome shotgun (WGS) entry which is preliminary data.</text>
</comment>
<evidence type="ECO:0000313" key="4">
    <source>
        <dbReference type="EMBL" id="PWA23937.1"/>
    </source>
</evidence>
<evidence type="ECO:0008006" key="6">
    <source>
        <dbReference type="Google" id="ProtNLM"/>
    </source>
</evidence>
<feature type="region of interest" description="Disordered" evidence="3">
    <location>
        <begin position="951"/>
        <end position="972"/>
    </location>
</feature>
<dbReference type="EMBL" id="NHOQ01001560">
    <property type="protein sequence ID" value="PWA23937.1"/>
    <property type="molecule type" value="Genomic_DNA"/>
</dbReference>
<feature type="region of interest" description="Disordered" evidence="3">
    <location>
        <begin position="486"/>
        <end position="824"/>
    </location>
</feature>
<dbReference type="STRING" id="33528.ENSGAFP00000022091"/>
<dbReference type="Proteomes" id="UP000250572">
    <property type="component" value="Unassembled WGS sequence"/>
</dbReference>
<protein>
    <recommendedName>
        <fullName evidence="6">Pre-B-cell leukemia homeobox interacting protein 1b</fullName>
    </recommendedName>
</protein>
<feature type="coiled-coil region" evidence="2">
    <location>
        <begin position="386"/>
        <end position="427"/>
    </location>
</feature>
<name>A0A315VLF8_GAMAF</name>
<keyword evidence="1 2" id="KW-0175">Coiled coil</keyword>
<feature type="compositionally biased region" description="Basic and acidic residues" evidence="3">
    <location>
        <begin position="527"/>
        <end position="658"/>
    </location>
</feature>
<feature type="compositionally biased region" description="Basic and acidic residues" evidence="3">
    <location>
        <begin position="666"/>
        <end position="809"/>
    </location>
</feature>
<feature type="compositionally biased region" description="Basic and acidic residues" evidence="3">
    <location>
        <begin position="952"/>
        <end position="972"/>
    </location>
</feature>
<dbReference type="PANTHER" id="PTHR28638">
    <property type="entry name" value="CELL CYCLE PROGRESSION PROTEIN 1"/>
    <property type="match status" value="1"/>
</dbReference>
<reference evidence="4 5" key="1">
    <citation type="journal article" date="2018" name="G3 (Bethesda)">
        <title>A High-Quality Reference Genome for the Invasive Mosquitofish Gambusia affinis Using a Chicago Library.</title>
        <authorList>
            <person name="Hoffberg S.L."/>
            <person name="Troendle N.J."/>
            <person name="Glenn T.C."/>
            <person name="Mahmud O."/>
            <person name="Louha S."/>
            <person name="Chalopin D."/>
            <person name="Bennetzen J.L."/>
            <person name="Mauricio R."/>
        </authorList>
    </citation>
    <scope>NUCLEOTIDE SEQUENCE [LARGE SCALE GENOMIC DNA]</scope>
    <source>
        <strain evidence="4">NE01/NJP1002.9</strain>
        <tissue evidence="4">Muscle</tissue>
    </source>
</reference>
<evidence type="ECO:0000256" key="3">
    <source>
        <dbReference type="SAM" id="MobiDB-lite"/>
    </source>
</evidence>
<accession>A0A315VLF8</accession>
<gene>
    <name evidence="4" type="ORF">CCH79_00010987</name>
</gene>
<feature type="non-terminal residue" evidence="4">
    <location>
        <position position="1"/>
    </location>
</feature>
<dbReference type="InterPro" id="IPR051990">
    <property type="entry name" value="CCPG1/PBIP1"/>
</dbReference>
<feature type="compositionally biased region" description="Basic and acidic residues" evidence="3">
    <location>
        <begin position="135"/>
        <end position="146"/>
    </location>
</feature>
<feature type="compositionally biased region" description="Polar residues" evidence="3">
    <location>
        <begin position="178"/>
        <end position="199"/>
    </location>
</feature>
<organism evidence="4 5">
    <name type="scientific">Gambusia affinis</name>
    <name type="common">Western mosquitofish</name>
    <name type="synonym">Heterandria affinis</name>
    <dbReference type="NCBI Taxonomy" id="33528"/>
    <lineage>
        <taxon>Eukaryota</taxon>
        <taxon>Metazoa</taxon>
        <taxon>Chordata</taxon>
        <taxon>Craniata</taxon>
        <taxon>Vertebrata</taxon>
        <taxon>Euteleostomi</taxon>
        <taxon>Actinopterygii</taxon>
        <taxon>Neopterygii</taxon>
        <taxon>Teleostei</taxon>
        <taxon>Neoteleostei</taxon>
        <taxon>Acanthomorphata</taxon>
        <taxon>Ovalentaria</taxon>
        <taxon>Atherinomorphae</taxon>
        <taxon>Cyprinodontiformes</taxon>
        <taxon>Poeciliidae</taxon>
        <taxon>Poeciliinae</taxon>
        <taxon>Gambusia</taxon>
    </lineage>
</organism>
<feature type="compositionally biased region" description="Low complexity" evidence="3">
    <location>
        <begin position="209"/>
        <end position="230"/>
    </location>
</feature>
<dbReference type="AlphaFoldDB" id="A0A315VLF8"/>
<dbReference type="PANTHER" id="PTHR28638:SF3">
    <property type="entry name" value="PRE-B-CELL LEUKEMIA TRANSCRIPTION FACTOR-INTERACTING PROTEIN 1 ISOFORM X1"/>
    <property type="match status" value="1"/>
</dbReference>